<dbReference type="Proteomes" id="UP000712600">
    <property type="component" value="Unassembled WGS sequence"/>
</dbReference>
<evidence type="ECO:0000259" key="6">
    <source>
        <dbReference type="PROSITE" id="PS50089"/>
    </source>
</evidence>
<dbReference type="PANTHER" id="PTHR47094">
    <property type="entry name" value="ELFLESS, ISOFORM B"/>
    <property type="match status" value="1"/>
</dbReference>
<dbReference type="GO" id="GO:0032183">
    <property type="term" value="F:SUMO binding"/>
    <property type="evidence" value="ECO:0007669"/>
    <property type="project" value="TreeGrafter"/>
</dbReference>
<dbReference type="GO" id="GO:0008270">
    <property type="term" value="F:zinc ion binding"/>
    <property type="evidence" value="ECO:0007669"/>
    <property type="project" value="UniProtKB-KW"/>
</dbReference>
<dbReference type="GO" id="GO:0061630">
    <property type="term" value="F:ubiquitin protein ligase activity"/>
    <property type="evidence" value="ECO:0007669"/>
    <property type="project" value="InterPro"/>
</dbReference>
<evidence type="ECO:0000256" key="3">
    <source>
        <dbReference type="ARBA" id="ARBA00022833"/>
    </source>
</evidence>
<dbReference type="GO" id="GO:0033768">
    <property type="term" value="C:SUMO-targeted ubiquitin ligase complex"/>
    <property type="evidence" value="ECO:0007669"/>
    <property type="project" value="TreeGrafter"/>
</dbReference>
<keyword evidence="5" id="KW-1133">Transmembrane helix</keyword>
<dbReference type="PANTHER" id="PTHR47094:SF1">
    <property type="entry name" value="RING-TYPE E3 UBIQUITIN TRANSFERASE"/>
    <property type="match status" value="1"/>
</dbReference>
<evidence type="ECO:0000256" key="2">
    <source>
        <dbReference type="ARBA" id="ARBA00022771"/>
    </source>
</evidence>
<proteinExistence type="predicted"/>
<evidence type="ECO:0000313" key="8">
    <source>
        <dbReference type="Proteomes" id="UP000712600"/>
    </source>
</evidence>
<dbReference type="PROSITE" id="PS50089">
    <property type="entry name" value="ZF_RING_2"/>
    <property type="match status" value="1"/>
</dbReference>
<comment type="caution">
    <text evidence="7">The sequence shown here is derived from an EMBL/GenBank/DDBJ whole genome shotgun (WGS) entry which is preliminary data.</text>
</comment>
<dbReference type="Pfam" id="PF13639">
    <property type="entry name" value="zf-RING_2"/>
    <property type="match status" value="1"/>
</dbReference>
<evidence type="ECO:0000256" key="1">
    <source>
        <dbReference type="ARBA" id="ARBA00022723"/>
    </source>
</evidence>
<dbReference type="SMART" id="SM00184">
    <property type="entry name" value="RING"/>
    <property type="match status" value="1"/>
</dbReference>
<name>A0A8S9NMI3_BRACR</name>
<dbReference type="GO" id="GO:0006511">
    <property type="term" value="P:ubiquitin-dependent protein catabolic process"/>
    <property type="evidence" value="ECO:0007669"/>
    <property type="project" value="TreeGrafter"/>
</dbReference>
<dbReference type="InterPro" id="IPR013083">
    <property type="entry name" value="Znf_RING/FYVE/PHD"/>
</dbReference>
<dbReference type="Gene3D" id="3.30.40.10">
    <property type="entry name" value="Zinc/RING finger domain, C3HC4 (zinc finger)"/>
    <property type="match status" value="1"/>
</dbReference>
<evidence type="ECO:0000313" key="7">
    <source>
        <dbReference type="EMBL" id="KAF3502243.1"/>
    </source>
</evidence>
<evidence type="ECO:0000256" key="5">
    <source>
        <dbReference type="SAM" id="Phobius"/>
    </source>
</evidence>
<dbReference type="PROSITE" id="PS00518">
    <property type="entry name" value="ZF_RING_1"/>
    <property type="match status" value="1"/>
</dbReference>
<gene>
    <name evidence="7" type="ORF">F2Q69_00039683</name>
</gene>
<feature type="transmembrane region" description="Helical" evidence="5">
    <location>
        <begin position="193"/>
        <end position="215"/>
    </location>
</feature>
<organism evidence="7 8">
    <name type="scientific">Brassica cretica</name>
    <name type="common">Mustard</name>
    <dbReference type="NCBI Taxonomy" id="69181"/>
    <lineage>
        <taxon>Eukaryota</taxon>
        <taxon>Viridiplantae</taxon>
        <taxon>Streptophyta</taxon>
        <taxon>Embryophyta</taxon>
        <taxon>Tracheophyta</taxon>
        <taxon>Spermatophyta</taxon>
        <taxon>Magnoliopsida</taxon>
        <taxon>eudicotyledons</taxon>
        <taxon>Gunneridae</taxon>
        <taxon>Pentapetalae</taxon>
        <taxon>rosids</taxon>
        <taxon>malvids</taxon>
        <taxon>Brassicales</taxon>
        <taxon>Brassicaceae</taxon>
        <taxon>Brassiceae</taxon>
        <taxon>Brassica</taxon>
    </lineage>
</organism>
<dbReference type="SUPFAM" id="SSF57850">
    <property type="entry name" value="RING/U-box"/>
    <property type="match status" value="1"/>
</dbReference>
<reference evidence="7" key="1">
    <citation type="submission" date="2019-12" db="EMBL/GenBank/DDBJ databases">
        <title>Genome sequencing and annotation of Brassica cretica.</title>
        <authorList>
            <person name="Studholme D.J."/>
            <person name="Sarris P."/>
        </authorList>
    </citation>
    <scope>NUCLEOTIDE SEQUENCE</scope>
    <source>
        <strain evidence="7">PFS-109/04</strain>
        <tissue evidence="7">Leaf</tissue>
    </source>
</reference>
<keyword evidence="5" id="KW-0812">Transmembrane</keyword>
<keyword evidence="5" id="KW-0472">Membrane</keyword>
<dbReference type="InterPro" id="IPR001841">
    <property type="entry name" value="Znf_RING"/>
</dbReference>
<keyword evidence="3" id="KW-0862">Zinc</keyword>
<dbReference type="GO" id="GO:0140082">
    <property type="term" value="F:SUMO-ubiquitin ligase activity"/>
    <property type="evidence" value="ECO:0007669"/>
    <property type="project" value="TreeGrafter"/>
</dbReference>
<dbReference type="InterPro" id="IPR049627">
    <property type="entry name" value="SLX8"/>
</dbReference>
<evidence type="ECO:0000256" key="4">
    <source>
        <dbReference type="PROSITE-ProRule" id="PRU00175"/>
    </source>
</evidence>
<sequence>MPFRNCGPPQDHNLFFNTCHHRIGTKTACLLRFRFFTFLWVFPQSFKNPNYTKDTCFPLIPLRPSSPSQNSPHCEHLEPRNRINRRFPSGTKMNTNEWRSTRGIRRRKAVFDLNVAPTDLEGTSASVRASPIVPSCDLQRESVSSHPPPAMIDVDAIEDDVVESSASAFAEARSKSTGARRRRLMVDVESGEFILLLLSLLCLFSYLNGLSAGGTTRLSPNKRRRVPPNQPVIDCEHVQSVCSSKAPPPPPEEPKFSCPICMCPFTEEMSTKCGHIFCKGCIKMAISRQNKCPTCRKKVTAKELIRVFLPTTR</sequence>
<dbReference type="AlphaFoldDB" id="A0A8S9NMI3"/>
<accession>A0A8S9NMI3</accession>
<keyword evidence="2 4" id="KW-0863">Zinc-finger</keyword>
<dbReference type="InterPro" id="IPR017907">
    <property type="entry name" value="Znf_RING_CS"/>
</dbReference>
<protein>
    <recommendedName>
        <fullName evidence="6">RING-type domain-containing protein</fullName>
    </recommendedName>
</protein>
<keyword evidence="1" id="KW-0479">Metal-binding</keyword>
<feature type="domain" description="RING-type" evidence="6">
    <location>
        <begin position="258"/>
        <end position="296"/>
    </location>
</feature>
<dbReference type="EMBL" id="QGKX02001621">
    <property type="protein sequence ID" value="KAF3502243.1"/>
    <property type="molecule type" value="Genomic_DNA"/>
</dbReference>